<keyword evidence="1" id="KW-0732">Signal</keyword>
<evidence type="ECO:0008006" key="4">
    <source>
        <dbReference type="Google" id="ProtNLM"/>
    </source>
</evidence>
<name>A0A5S9P716_9GAMM</name>
<gene>
    <name evidence="2" type="ORF">DPBNPPHM_03670</name>
</gene>
<protein>
    <recommendedName>
        <fullName evidence="4">Secreted protein</fullName>
    </recommendedName>
</protein>
<dbReference type="OrthoDB" id="5397661at2"/>
<evidence type="ECO:0000313" key="3">
    <source>
        <dbReference type="Proteomes" id="UP000434580"/>
    </source>
</evidence>
<evidence type="ECO:0000256" key="1">
    <source>
        <dbReference type="SAM" id="SignalP"/>
    </source>
</evidence>
<reference evidence="2 3" key="1">
    <citation type="submission" date="2019-11" db="EMBL/GenBank/DDBJ databases">
        <authorList>
            <person name="Holert J."/>
        </authorList>
    </citation>
    <scope>NUCLEOTIDE SEQUENCE [LARGE SCALE GENOMIC DNA]</scope>
    <source>
        <strain evidence="2">BC5_2</strain>
    </source>
</reference>
<dbReference type="Proteomes" id="UP000434580">
    <property type="component" value="Unassembled WGS sequence"/>
</dbReference>
<dbReference type="EMBL" id="CACSII010000007">
    <property type="protein sequence ID" value="CAA0099192.1"/>
    <property type="molecule type" value="Genomic_DNA"/>
</dbReference>
<dbReference type="AlphaFoldDB" id="A0A5S9P716"/>
<accession>A0A5S9P716</accession>
<evidence type="ECO:0000313" key="2">
    <source>
        <dbReference type="EMBL" id="CAA0099192.1"/>
    </source>
</evidence>
<feature type="signal peptide" evidence="1">
    <location>
        <begin position="1"/>
        <end position="29"/>
    </location>
</feature>
<proteinExistence type="predicted"/>
<sequence>MISLRKISAKSMISGLCLCVVSASTVAVAAEPKTNRARQQSSDIMVLETTVTGSQEQPKMITVVPWKKTASDDLERRIESLIDQQLTPVERRELLREIRYGQPVDAHP</sequence>
<organism evidence="2 3">
    <name type="scientific">BD1-7 clade bacterium</name>
    <dbReference type="NCBI Taxonomy" id="2029982"/>
    <lineage>
        <taxon>Bacteria</taxon>
        <taxon>Pseudomonadati</taxon>
        <taxon>Pseudomonadota</taxon>
        <taxon>Gammaproteobacteria</taxon>
        <taxon>Cellvibrionales</taxon>
        <taxon>Spongiibacteraceae</taxon>
        <taxon>BD1-7 clade</taxon>
    </lineage>
</organism>
<feature type="chain" id="PRO_5030137996" description="Secreted protein" evidence="1">
    <location>
        <begin position="30"/>
        <end position="108"/>
    </location>
</feature>